<feature type="signal peptide" evidence="2">
    <location>
        <begin position="1"/>
        <end position="20"/>
    </location>
</feature>
<dbReference type="InterPro" id="IPR036514">
    <property type="entry name" value="SGNH_hydro_sf"/>
</dbReference>
<proteinExistence type="predicted"/>
<dbReference type="PANTHER" id="PTHR22901:SF0">
    <property type="entry name" value="SIALATE O-ACETYLESTERASE"/>
    <property type="match status" value="1"/>
</dbReference>
<feature type="chain" id="PRO_5016776648" description="Sialate O-acetylesterase domain-containing protein" evidence="2">
    <location>
        <begin position="21"/>
        <end position="493"/>
    </location>
</feature>
<keyword evidence="5" id="KW-1185">Reference proteome</keyword>
<dbReference type="GO" id="GO:0001681">
    <property type="term" value="F:sialate O-acetylesterase activity"/>
    <property type="evidence" value="ECO:0007669"/>
    <property type="project" value="InterPro"/>
</dbReference>
<evidence type="ECO:0000256" key="1">
    <source>
        <dbReference type="ARBA" id="ARBA00022801"/>
    </source>
</evidence>
<evidence type="ECO:0000313" key="4">
    <source>
        <dbReference type="EMBL" id="RCH55286.1"/>
    </source>
</evidence>
<dbReference type="InterPro" id="IPR039329">
    <property type="entry name" value="SIAE"/>
</dbReference>
<keyword evidence="1" id="KW-0378">Hydrolase</keyword>
<keyword evidence="2" id="KW-0732">Signal</keyword>
<evidence type="ECO:0000259" key="3">
    <source>
        <dbReference type="Pfam" id="PF03629"/>
    </source>
</evidence>
<evidence type="ECO:0000256" key="2">
    <source>
        <dbReference type="SAM" id="SignalP"/>
    </source>
</evidence>
<dbReference type="Proteomes" id="UP000253209">
    <property type="component" value="Unassembled WGS sequence"/>
</dbReference>
<sequence length="493" mass="54613">MKRLYLLISIICLTGSYCLARQPDSVAFSVSKVLGDNMVVQRDKPFTVWGQAPTGHKIEVTVSWSRKSFAATSNSQGVWEVKIPAASANTKAQIIVVKDIVNTAVIRLNNILIGDVWICSGQSNMEMPIDSISPFPGFPGVTDYKAEIAAANYPALRLFKIPYGRSDAPEDNLKHNALWNKCTPDNAGKFSALAYFFARKVHIEINVPIGLVVSALGATSGEEWTARKVIDSDDALKSFYKHDKVSKLYNGMIYPLKKLAVKGFLWDQGEGNRNDPPGMYTRLNSAMIKDWRAIFNQGQLPFYFVQMTPYAAKFFFTNPWGDDPKASDYARFREDQMLVRTHTPNTGMAVNMDIDEIVHIHWQNKKPTGERLALLALNQTYGHKNIQAVGPQYAGHKVNGDKVIIEYVAGTSNGLNAGGKPLAQHFYVAGADSVFRQAAATIRDNIVELAIPEGTPMPVLAVRYAFTNFPVTNLQNSAGLPAEPFRTDKWISN</sequence>
<feature type="domain" description="Sialate O-acetylesterase" evidence="3">
    <location>
        <begin position="115"/>
        <end position="373"/>
    </location>
</feature>
<dbReference type="PANTHER" id="PTHR22901">
    <property type="entry name" value="SIALATE O-ACETYLESTERASE"/>
    <property type="match status" value="1"/>
</dbReference>
<dbReference type="Pfam" id="PF03629">
    <property type="entry name" value="SASA"/>
    <property type="match status" value="1"/>
</dbReference>
<dbReference type="SUPFAM" id="SSF52266">
    <property type="entry name" value="SGNH hydrolase"/>
    <property type="match status" value="1"/>
</dbReference>
<dbReference type="GO" id="GO:0005975">
    <property type="term" value="P:carbohydrate metabolic process"/>
    <property type="evidence" value="ECO:0007669"/>
    <property type="project" value="TreeGrafter"/>
</dbReference>
<organism evidence="4 5">
    <name type="scientific">Mucilaginibacter hurinus</name>
    <dbReference type="NCBI Taxonomy" id="2201324"/>
    <lineage>
        <taxon>Bacteria</taxon>
        <taxon>Pseudomonadati</taxon>
        <taxon>Bacteroidota</taxon>
        <taxon>Sphingobacteriia</taxon>
        <taxon>Sphingobacteriales</taxon>
        <taxon>Sphingobacteriaceae</taxon>
        <taxon>Mucilaginibacter</taxon>
    </lineage>
</organism>
<dbReference type="OrthoDB" id="9816001at2"/>
<evidence type="ECO:0000313" key="5">
    <source>
        <dbReference type="Proteomes" id="UP000253209"/>
    </source>
</evidence>
<dbReference type="AlphaFoldDB" id="A0A367GQZ2"/>
<protein>
    <recommendedName>
        <fullName evidence="3">Sialate O-acetylesterase domain-containing protein</fullName>
    </recommendedName>
</protein>
<dbReference type="InterPro" id="IPR005181">
    <property type="entry name" value="SASA"/>
</dbReference>
<reference evidence="4 5" key="1">
    <citation type="submission" date="2018-05" db="EMBL/GenBank/DDBJ databases">
        <title>Mucilaginibacter hurinus sp. nov., isolated from briquette warehouse soil.</title>
        <authorList>
            <person name="Choi L."/>
        </authorList>
    </citation>
    <scope>NUCLEOTIDE SEQUENCE [LARGE SCALE GENOMIC DNA]</scope>
    <source>
        <strain evidence="4 5">ZR32</strain>
    </source>
</reference>
<dbReference type="Gene3D" id="3.40.50.1110">
    <property type="entry name" value="SGNH hydrolase"/>
    <property type="match status" value="1"/>
</dbReference>
<gene>
    <name evidence="4" type="ORF">DJ568_08875</name>
</gene>
<dbReference type="EMBL" id="QGDC01000004">
    <property type="protein sequence ID" value="RCH55286.1"/>
    <property type="molecule type" value="Genomic_DNA"/>
</dbReference>
<comment type="caution">
    <text evidence="4">The sequence shown here is derived from an EMBL/GenBank/DDBJ whole genome shotgun (WGS) entry which is preliminary data.</text>
</comment>
<name>A0A367GQZ2_9SPHI</name>
<dbReference type="RefSeq" id="WP_114004908.1">
    <property type="nucleotide sequence ID" value="NZ_QGDC01000004.1"/>
</dbReference>
<accession>A0A367GQZ2</accession>